<comment type="caution">
    <text evidence="1">The sequence shown here is derived from an EMBL/GenBank/DDBJ whole genome shotgun (WGS) entry which is preliminary data.</text>
</comment>
<evidence type="ECO:0000313" key="1">
    <source>
        <dbReference type="EMBL" id="PYC74113.1"/>
    </source>
</evidence>
<evidence type="ECO:0000313" key="2">
    <source>
        <dbReference type="Proteomes" id="UP000248039"/>
    </source>
</evidence>
<protein>
    <submittedName>
        <fullName evidence="1">Uncharacterized protein</fullName>
    </submittedName>
</protein>
<reference evidence="1 2" key="1">
    <citation type="submission" date="2018-03" db="EMBL/GenBank/DDBJ databases">
        <title>Bioinformatic expansion and discovery of thiopeptide antibiotics.</title>
        <authorList>
            <person name="Schwalen C.J."/>
            <person name="Hudson G.A."/>
            <person name="Mitchell D.A."/>
        </authorList>
    </citation>
    <scope>NUCLEOTIDE SEQUENCE [LARGE SCALE GENOMIC DNA]</scope>
    <source>
        <strain evidence="1 2">ATCC 21389</strain>
    </source>
</reference>
<dbReference type="AlphaFoldDB" id="A0A2V4MX58"/>
<name>A0A2V4MX58_9ACTN</name>
<keyword evidence="2" id="KW-1185">Reference proteome</keyword>
<dbReference type="EMBL" id="PYBW01000096">
    <property type="protein sequence ID" value="PYC74113.1"/>
    <property type="molecule type" value="Genomic_DNA"/>
</dbReference>
<gene>
    <name evidence="1" type="ORF">C7C46_24320</name>
</gene>
<dbReference type="Proteomes" id="UP000248039">
    <property type="component" value="Unassembled WGS sequence"/>
</dbReference>
<sequence length="150" mass="17721">MRYAQRWERMCVRHGRWLLDADADQELEFLDVRGLPERALARRRWRVVARRAVRAGKGPGQVFAVAWAVVCRWWDQALEWEQERVWPARLHAVAGGDAGGDFWRRLGERVGASGWGSWWRRIGAVRRWRGRAWWYADAGAGLMRRRHCRS</sequence>
<proteinExistence type="predicted"/>
<organism evidence="1 2">
    <name type="scientific">Streptomyces tateyamensis</name>
    <dbReference type="NCBI Taxonomy" id="565073"/>
    <lineage>
        <taxon>Bacteria</taxon>
        <taxon>Bacillati</taxon>
        <taxon>Actinomycetota</taxon>
        <taxon>Actinomycetes</taxon>
        <taxon>Kitasatosporales</taxon>
        <taxon>Streptomycetaceae</taxon>
        <taxon>Streptomyces</taxon>
    </lineage>
</organism>
<accession>A0A2V4MX58</accession>